<dbReference type="SMART" id="SM00895">
    <property type="entry name" value="FCD"/>
    <property type="match status" value="1"/>
</dbReference>
<accession>A0A1M4YRE5</accession>
<dbReference type="SMART" id="SM00345">
    <property type="entry name" value="HTH_GNTR"/>
    <property type="match status" value="1"/>
</dbReference>
<dbReference type="Gene3D" id="1.10.10.10">
    <property type="entry name" value="Winged helix-like DNA-binding domain superfamily/Winged helix DNA-binding domain"/>
    <property type="match status" value="1"/>
</dbReference>
<dbReference type="InterPro" id="IPR008920">
    <property type="entry name" value="TF_FadR/GntR_C"/>
</dbReference>
<keyword evidence="1" id="KW-0805">Transcription regulation</keyword>
<dbReference type="Proteomes" id="UP000183987">
    <property type="component" value="Unassembled WGS sequence"/>
</dbReference>
<proteinExistence type="predicted"/>
<gene>
    <name evidence="5" type="ORF">SAMN05444339_103223</name>
</gene>
<dbReference type="GO" id="GO:0003677">
    <property type="term" value="F:DNA binding"/>
    <property type="evidence" value="ECO:0007669"/>
    <property type="project" value="UniProtKB-KW"/>
</dbReference>
<keyword evidence="6" id="KW-1185">Reference proteome</keyword>
<evidence type="ECO:0000256" key="2">
    <source>
        <dbReference type="ARBA" id="ARBA00023125"/>
    </source>
</evidence>
<dbReference type="RefSeq" id="WP_072856890.1">
    <property type="nucleotide sequence ID" value="NZ_FQUE01000003.1"/>
</dbReference>
<dbReference type="SUPFAM" id="SSF48008">
    <property type="entry name" value="GntR ligand-binding domain-like"/>
    <property type="match status" value="1"/>
</dbReference>
<dbReference type="SUPFAM" id="SSF46785">
    <property type="entry name" value="Winged helix' DNA-binding domain"/>
    <property type="match status" value="1"/>
</dbReference>
<sequence length="228" mass="25337">MTEIPDIALPPGISDHEGVYQRLRAAIMIGAFAPDSTLTLRGLAEVLGCSQTPVREAIRRLSSEHAIEMLENRRMRIPAMTPQRFEEILSLRITVEVYAARRALPYVSEVAIADMADLDRACDAAIAAGDQTGLTVNNQAFHRRLYTVNPHQTAMPVIESIWLQLGPFQRQVVDQGLKYYVQDRHRQILDALHRRDGAALGDAILADITDGIAISGRRFLTRSAARVN</sequence>
<dbReference type="Pfam" id="PF00392">
    <property type="entry name" value="GntR"/>
    <property type="match status" value="1"/>
</dbReference>
<dbReference type="GO" id="GO:0003700">
    <property type="term" value="F:DNA-binding transcription factor activity"/>
    <property type="evidence" value="ECO:0007669"/>
    <property type="project" value="InterPro"/>
</dbReference>
<dbReference type="EMBL" id="FQUE01000003">
    <property type="protein sequence ID" value="SHF08364.1"/>
    <property type="molecule type" value="Genomic_DNA"/>
</dbReference>
<dbReference type="PROSITE" id="PS50949">
    <property type="entry name" value="HTH_GNTR"/>
    <property type="match status" value="1"/>
</dbReference>
<dbReference type="Gene3D" id="1.20.120.530">
    <property type="entry name" value="GntR ligand-binding domain-like"/>
    <property type="match status" value="1"/>
</dbReference>
<feature type="domain" description="HTH gntR-type" evidence="4">
    <location>
        <begin position="13"/>
        <end position="80"/>
    </location>
</feature>
<dbReference type="InterPro" id="IPR011711">
    <property type="entry name" value="GntR_C"/>
</dbReference>
<dbReference type="OrthoDB" id="9815654at2"/>
<dbReference type="AlphaFoldDB" id="A0A1M4YRE5"/>
<organism evidence="5 6">
    <name type="scientific">Loktanella atrilutea</name>
    <dbReference type="NCBI Taxonomy" id="366533"/>
    <lineage>
        <taxon>Bacteria</taxon>
        <taxon>Pseudomonadati</taxon>
        <taxon>Pseudomonadota</taxon>
        <taxon>Alphaproteobacteria</taxon>
        <taxon>Rhodobacterales</taxon>
        <taxon>Roseobacteraceae</taxon>
        <taxon>Loktanella</taxon>
    </lineage>
</organism>
<name>A0A1M4YRE5_LOKAT</name>
<evidence type="ECO:0000313" key="6">
    <source>
        <dbReference type="Proteomes" id="UP000183987"/>
    </source>
</evidence>
<dbReference type="STRING" id="366533.SAMN05444339_103223"/>
<evidence type="ECO:0000256" key="3">
    <source>
        <dbReference type="ARBA" id="ARBA00023163"/>
    </source>
</evidence>
<reference evidence="6" key="1">
    <citation type="submission" date="2016-11" db="EMBL/GenBank/DDBJ databases">
        <authorList>
            <person name="Varghese N."/>
            <person name="Submissions S."/>
        </authorList>
    </citation>
    <scope>NUCLEOTIDE SEQUENCE [LARGE SCALE GENOMIC DNA]</scope>
    <source>
        <strain evidence="6">DSM 29326</strain>
    </source>
</reference>
<keyword evidence="2" id="KW-0238">DNA-binding</keyword>
<dbReference type="PANTHER" id="PTHR43537:SF39">
    <property type="entry name" value="HTH-TYPE TRANSCRIPTIONAL REGULATOR MCBR"/>
    <property type="match status" value="1"/>
</dbReference>
<keyword evidence="3" id="KW-0804">Transcription</keyword>
<dbReference type="InterPro" id="IPR000524">
    <property type="entry name" value="Tscrpt_reg_HTH_GntR"/>
</dbReference>
<protein>
    <submittedName>
        <fullName evidence="5">Transcriptional regulator, GntR family</fullName>
    </submittedName>
</protein>
<dbReference type="InterPro" id="IPR036390">
    <property type="entry name" value="WH_DNA-bd_sf"/>
</dbReference>
<evidence type="ECO:0000256" key="1">
    <source>
        <dbReference type="ARBA" id="ARBA00023015"/>
    </source>
</evidence>
<dbReference type="InterPro" id="IPR036388">
    <property type="entry name" value="WH-like_DNA-bd_sf"/>
</dbReference>
<dbReference type="Pfam" id="PF07729">
    <property type="entry name" value="FCD"/>
    <property type="match status" value="1"/>
</dbReference>
<evidence type="ECO:0000259" key="4">
    <source>
        <dbReference type="PROSITE" id="PS50949"/>
    </source>
</evidence>
<dbReference type="PANTHER" id="PTHR43537">
    <property type="entry name" value="TRANSCRIPTIONAL REGULATOR, GNTR FAMILY"/>
    <property type="match status" value="1"/>
</dbReference>
<evidence type="ECO:0000313" key="5">
    <source>
        <dbReference type="EMBL" id="SHF08364.1"/>
    </source>
</evidence>